<keyword evidence="1" id="KW-1133">Transmembrane helix</keyword>
<keyword evidence="1" id="KW-0472">Membrane</keyword>
<name>A0A1M5Q0D2_9BRAD</name>
<feature type="transmembrane region" description="Helical" evidence="1">
    <location>
        <begin position="140"/>
        <end position="163"/>
    </location>
</feature>
<dbReference type="EMBL" id="LT670817">
    <property type="protein sequence ID" value="SHH06933.1"/>
    <property type="molecule type" value="Genomic_DNA"/>
</dbReference>
<proteinExistence type="predicted"/>
<accession>A0A1M5Q0D2</accession>
<keyword evidence="1" id="KW-0812">Transmembrane</keyword>
<dbReference type="Proteomes" id="UP000189796">
    <property type="component" value="Chromosome I"/>
</dbReference>
<dbReference type="RefSeq" id="WP_079602548.1">
    <property type="nucleotide sequence ID" value="NZ_LT670817.1"/>
</dbReference>
<evidence type="ECO:0000313" key="2">
    <source>
        <dbReference type="EMBL" id="SHH06933.1"/>
    </source>
</evidence>
<protein>
    <submittedName>
        <fullName evidence="2">Uncharacterized protein</fullName>
    </submittedName>
</protein>
<dbReference type="AlphaFoldDB" id="A0A1M5Q0D2"/>
<evidence type="ECO:0000256" key="1">
    <source>
        <dbReference type="SAM" id="Phobius"/>
    </source>
</evidence>
<reference evidence="2 3" key="1">
    <citation type="submission" date="2016-11" db="EMBL/GenBank/DDBJ databases">
        <authorList>
            <person name="Jaros S."/>
            <person name="Januszkiewicz K."/>
            <person name="Wedrychowicz H."/>
        </authorList>
    </citation>
    <scope>NUCLEOTIDE SEQUENCE [LARGE SCALE GENOMIC DNA]</scope>
    <source>
        <strain evidence="2 3">GAS138</strain>
    </source>
</reference>
<evidence type="ECO:0000313" key="3">
    <source>
        <dbReference type="Proteomes" id="UP000189796"/>
    </source>
</evidence>
<organism evidence="2 3">
    <name type="scientific">Bradyrhizobium erythrophlei</name>
    <dbReference type="NCBI Taxonomy" id="1437360"/>
    <lineage>
        <taxon>Bacteria</taxon>
        <taxon>Pseudomonadati</taxon>
        <taxon>Pseudomonadota</taxon>
        <taxon>Alphaproteobacteria</taxon>
        <taxon>Hyphomicrobiales</taxon>
        <taxon>Nitrobacteraceae</taxon>
        <taxon>Bradyrhizobium</taxon>
    </lineage>
</organism>
<sequence>MNVKRGLWRAWIFVSVLWVLGAVLLSASMAPASFAKKYSYIYQMRSDVPDPNKVDWTKNFYDLMQSPSRNMLSSTFDVVSYSNGLTWDEDVKKGTLISAEFPDNSKLYLSAQMTKDDQNYVAKQFWNQRWWRYGSDIIPFAAWTVAPPIVLLILGGSFLVWVARGFARD</sequence>
<dbReference type="OrthoDB" id="8242279at2"/>
<gene>
    <name evidence="2" type="ORF">SAMN05443248_3572</name>
</gene>